<dbReference type="InterPro" id="IPR001680">
    <property type="entry name" value="WD40_rpt"/>
</dbReference>
<dbReference type="InterPro" id="IPR036322">
    <property type="entry name" value="WD40_repeat_dom_sf"/>
</dbReference>
<reference evidence="7" key="2">
    <citation type="journal article" date="2022" name="Microbiol. Resour. Announc.">
        <title>Whole-Genome Sequence of Entomortierella parvispora E1425, a Mucoromycotan Fungus Associated with Burkholderiaceae-Related Endosymbiotic Bacteria.</title>
        <authorList>
            <person name="Herlambang A."/>
            <person name="Guo Y."/>
            <person name="Takashima Y."/>
            <person name="Narisawa K."/>
            <person name="Ohta H."/>
            <person name="Nishizawa T."/>
        </authorList>
    </citation>
    <scope>NUCLEOTIDE SEQUENCE</scope>
    <source>
        <strain evidence="7">E1425</strain>
    </source>
</reference>
<evidence type="ECO:0000313" key="7">
    <source>
        <dbReference type="EMBL" id="GJJ76073.1"/>
    </source>
</evidence>
<dbReference type="SUPFAM" id="SSF50978">
    <property type="entry name" value="WD40 repeat-like"/>
    <property type="match status" value="1"/>
</dbReference>
<gene>
    <name evidence="7" type="ORF">EMPS_08432</name>
</gene>
<name>A0A9P3LZE0_9FUNG</name>
<reference evidence="7" key="1">
    <citation type="submission" date="2021-11" db="EMBL/GenBank/DDBJ databases">
        <authorList>
            <person name="Herlambang A."/>
            <person name="Guo Y."/>
            <person name="Takashima Y."/>
            <person name="Nishizawa T."/>
        </authorList>
    </citation>
    <scope>NUCLEOTIDE SEQUENCE</scope>
    <source>
        <strain evidence="7">E1425</strain>
    </source>
</reference>
<evidence type="ECO:0000256" key="4">
    <source>
        <dbReference type="ARBA" id="ARBA00040563"/>
    </source>
</evidence>
<feature type="repeat" description="WD" evidence="5">
    <location>
        <begin position="38"/>
        <end position="71"/>
    </location>
</feature>
<evidence type="ECO:0000256" key="5">
    <source>
        <dbReference type="PROSITE-ProRule" id="PRU00221"/>
    </source>
</evidence>
<evidence type="ECO:0000256" key="6">
    <source>
        <dbReference type="SAM" id="MobiDB-lite"/>
    </source>
</evidence>
<dbReference type="Proteomes" id="UP000827284">
    <property type="component" value="Unassembled WGS sequence"/>
</dbReference>
<comment type="caution">
    <text evidence="7">The sequence shown here is derived from an EMBL/GenBank/DDBJ whole genome shotgun (WGS) entry which is preliminary data.</text>
</comment>
<evidence type="ECO:0000256" key="2">
    <source>
        <dbReference type="ARBA" id="ARBA00022737"/>
    </source>
</evidence>
<evidence type="ECO:0000313" key="8">
    <source>
        <dbReference type="Proteomes" id="UP000827284"/>
    </source>
</evidence>
<feature type="compositionally biased region" description="Polar residues" evidence="6">
    <location>
        <begin position="1"/>
        <end position="17"/>
    </location>
</feature>
<evidence type="ECO:0000256" key="1">
    <source>
        <dbReference type="ARBA" id="ARBA00022574"/>
    </source>
</evidence>
<dbReference type="Pfam" id="PF00400">
    <property type="entry name" value="WD40"/>
    <property type="match status" value="2"/>
</dbReference>
<accession>A0A9P3LZE0</accession>
<dbReference type="PROSITE" id="PS50294">
    <property type="entry name" value="WD_REPEATS_REGION"/>
    <property type="match status" value="1"/>
</dbReference>
<organism evidence="7 8">
    <name type="scientific">Entomortierella parvispora</name>
    <dbReference type="NCBI Taxonomy" id="205924"/>
    <lineage>
        <taxon>Eukaryota</taxon>
        <taxon>Fungi</taxon>
        <taxon>Fungi incertae sedis</taxon>
        <taxon>Mucoromycota</taxon>
        <taxon>Mortierellomycotina</taxon>
        <taxon>Mortierellomycetes</taxon>
        <taxon>Mortierellales</taxon>
        <taxon>Mortierellaceae</taxon>
        <taxon>Entomortierella</taxon>
    </lineage>
</organism>
<dbReference type="InterPro" id="IPR015943">
    <property type="entry name" value="WD40/YVTN_repeat-like_dom_sf"/>
</dbReference>
<dbReference type="AlphaFoldDB" id="A0A9P3LZE0"/>
<feature type="region of interest" description="Disordered" evidence="6">
    <location>
        <begin position="465"/>
        <end position="510"/>
    </location>
</feature>
<keyword evidence="2" id="KW-0677">Repeat</keyword>
<dbReference type="PANTHER" id="PTHR19854:SF1">
    <property type="entry name" value="GUANINE NUCLEOTIDE-BINDING PROTEIN SUBUNIT BETA-LIKE PROTEIN 1"/>
    <property type="match status" value="1"/>
</dbReference>
<feature type="compositionally biased region" description="Acidic residues" evidence="6">
    <location>
        <begin position="491"/>
        <end position="507"/>
    </location>
</feature>
<dbReference type="Gene3D" id="2.130.10.10">
    <property type="entry name" value="YVTN repeat-like/Quinoprotein amine dehydrogenase"/>
    <property type="match status" value="2"/>
</dbReference>
<sequence>MSNQSVSRSPTSESAIVTTTTTTTTTAPPPAPPPSFIFRGHDAPVNSLEFFNSNALLATGDDEGWIYIWDLWKRRQIIKWHAHPSSSVLALKAVPCSSGQHHLDPDDCGSKKSHAKKRTSGTRIDEAGFLLSHGRDHVIHIWDIRTILERSHGSKDRTGYASRTENKDDASLVPEPVPVYSLPVNALNFCAMSVLVVKAQLSPPTTSSTTGVNDSKGSLNIDSIAAAYQHLYIAVPSTTDVSKIDVYDLVKPERTFAAIGRQTSGGTAGSAVSRIGQSAVMALQIFRTQLQPSEQEVAQEIDDQAELSSRPKQLHILAGYECGTVTLFREEEGSVAAPRDSNGKSKRKMDVVWSIQLHKEPVLSLDISDDLRYGASCGADNTLVKYTLSNTMPGVPETLQVSLKTSGGRGSLRIRSDGKIVVVAGWDGRLRVFAFKSLKPLAVLKYHREDLKGLALARIIQSEPDRKADAPTREINQDSEQGDEHDLNSDKDDESDTDYNSDEDSDREELLANQEKWFQRHWIAAAGKENRISLWDIY</sequence>
<feature type="compositionally biased region" description="Basic and acidic residues" evidence="6">
    <location>
        <begin position="465"/>
        <end position="490"/>
    </location>
</feature>
<protein>
    <recommendedName>
        <fullName evidence="4">ASTRA-associated protein 1</fullName>
    </recommendedName>
</protein>
<dbReference type="SMART" id="SM00320">
    <property type="entry name" value="WD40"/>
    <property type="match status" value="5"/>
</dbReference>
<dbReference type="OrthoDB" id="7668193at2759"/>
<feature type="region of interest" description="Disordered" evidence="6">
    <location>
        <begin position="1"/>
        <end position="35"/>
    </location>
</feature>
<comment type="similarity">
    <text evidence="3">Belongs to the WD repeat ASA1 family.</text>
</comment>
<dbReference type="EMBL" id="BQFW01000012">
    <property type="protein sequence ID" value="GJJ76073.1"/>
    <property type="molecule type" value="Genomic_DNA"/>
</dbReference>
<dbReference type="PROSITE" id="PS50082">
    <property type="entry name" value="WD_REPEATS_2"/>
    <property type="match status" value="1"/>
</dbReference>
<dbReference type="PANTHER" id="PTHR19854">
    <property type="entry name" value="TRANSDUCIN BETA-LIKE 3"/>
    <property type="match status" value="1"/>
</dbReference>
<evidence type="ECO:0000256" key="3">
    <source>
        <dbReference type="ARBA" id="ARBA00037931"/>
    </source>
</evidence>
<keyword evidence="1 5" id="KW-0853">WD repeat</keyword>
<proteinExistence type="inferred from homology"/>
<keyword evidence="8" id="KW-1185">Reference proteome</keyword>